<comment type="caution">
    <text evidence="7">The sequence shown here is derived from an EMBL/GenBank/DDBJ whole genome shotgun (WGS) entry which is preliminary data.</text>
</comment>
<keyword evidence="8" id="KW-1185">Reference proteome</keyword>
<evidence type="ECO:0000256" key="1">
    <source>
        <dbReference type="ARBA" id="ARBA00023224"/>
    </source>
</evidence>
<dbReference type="SUPFAM" id="SSF111126">
    <property type="entry name" value="Ligand-binding domain in the NO signalling and Golgi transport"/>
    <property type="match status" value="1"/>
</dbReference>
<evidence type="ECO:0000313" key="8">
    <source>
        <dbReference type="Proteomes" id="UP000555828"/>
    </source>
</evidence>
<keyword evidence="4" id="KW-0175">Coiled coil</keyword>
<evidence type="ECO:0000313" key="7">
    <source>
        <dbReference type="EMBL" id="MBB6062943.1"/>
    </source>
</evidence>
<dbReference type="PANTHER" id="PTHR32089">
    <property type="entry name" value="METHYL-ACCEPTING CHEMOTAXIS PROTEIN MCPB"/>
    <property type="match status" value="1"/>
</dbReference>
<evidence type="ECO:0000256" key="3">
    <source>
        <dbReference type="PROSITE-ProRule" id="PRU00284"/>
    </source>
</evidence>
<dbReference type="SUPFAM" id="SSF58104">
    <property type="entry name" value="Methyl-accepting chemotaxis protein (MCP) signaling domain"/>
    <property type="match status" value="1"/>
</dbReference>
<keyword evidence="5" id="KW-1133">Transmembrane helix</keyword>
<protein>
    <submittedName>
        <fullName evidence="7">Methyl-accepting chemotaxis protein</fullName>
    </submittedName>
</protein>
<dbReference type="Gene3D" id="3.90.1520.10">
    <property type="entry name" value="H-NOX domain"/>
    <property type="match status" value="1"/>
</dbReference>
<proteinExistence type="inferred from homology"/>
<sequence>MKSFVMNIWITTWKKLYGENIVNELSSKFNLDEQNLLIPTNNVPDELVVNFSKELAQKVGKTYEELWQETGYHNIKSFHSFYPSYFKKEGVLSFLSAMDSVHRALTRRIKGAKPPRIIYNYIDEKTAVIRYESHRDFRNYFLGLLKGAADFFNDPLKIEILKQDNNSNGSFIEVKVAATKPYGKSVKLKLYKAISFGLLKSFTTNLTVIIPILTFVLSFLFTKYLGTLPGSILTSISVLMGLLLINKDLKNTTKSVEKMINIYKEKDFNDILIISGEKDFEKLSKNNFEALSNLREFFIGLQGDTEEILNFSKKTLESSDAIQEEIGTMKELSTQVADTAVQISNDAERISEAVTSNVDTISQTINEQNQIINDLNTAVEKIITAAKSVENSASGIKSMSEEFEKITKESEELKNQASTIQEIANTVMNIAEQTNLLALNAAIEAARSGEAGKGFAVVADEIRKLAEESKESAVKISQFLSTVSNGISQLSLSVTKGYEELKNQSSELESSAQKSKESSEIISNITSQLNTLVSTLNSETEKLENITTSIQNLLAISEESSATAEEISATIQKFLDELGSVFENVRKTINLIQTIQDNFNEIKI</sequence>
<dbReference type="GO" id="GO:0016020">
    <property type="term" value="C:membrane"/>
    <property type="evidence" value="ECO:0007669"/>
    <property type="project" value="InterPro"/>
</dbReference>
<dbReference type="PRINTS" id="PR00260">
    <property type="entry name" value="CHEMTRNSDUCR"/>
</dbReference>
<dbReference type="GO" id="GO:0020037">
    <property type="term" value="F:heme binding"/>
    <property type="evidence" value="ECO:0007669"/>
    <property type="project" value="InterPro"/>
</dbReference>
<dbReference type="InterPro" id="IPR004090">
    <property type="entry name" value="Chemotax_Me-accpt_rcpt"/>
</dbReference>
<evidence type="ECO:0000256" key="5">
    <source>
        <dbReference type="SAM" id="Phobius"/>
    </source>
</evidence>
<dbReference type="Pfam" id="PF00015">
    <property type="entry name" value="MCPsignal"/>
    <property type="match status" value="1"/>
</dbReference>
<comment type="similarity">
    <text evidence="2">Belongs to the methyl-accepting chemotaxis (MCP) protein family.</text>
</comment>
<dbReference type="Gene3D" id="1.10.287.950">
    <property type="entry name" value="Methyl-accepting chemotaxis protein"/>
    <property type="match status" value="1"/>
</dbReference>
<feature type="coiled-coil region" evidence="4">
    <location>
        <begin position="396"/>
        <end position="423"/>
    </location>
</feature>
<evidence type="ECO:0000259" key="6">
    <source>
        <dbReference type="PROSITE" id="PS50111"/>
    </source>
</evidence>
<dbReference type="InterPro" id="IPR011644">
    <property type="entry name" value="Heme_NO-bd"/>
</dbReference>
<dbReference type="Proteomes" id="UP000555828">
    <property type="component" value="Unassembled WGS sequence"/>
</dbReference>
<dbReference type="GO" id="GO:0004888">
    <property type="term" value="F:transmembrane signaling receptor activity"/>
    <property type="evidence" value="ECO:0007669"/>
    <property type="project" value="InterPro"/>
</dbReference>
<dbReference type="PANTHER" id="PTHR32089:SF112">
    <property type="entry name" value="LYSOZYME-LIKE PROTEIN-RELATED"/>
    <property type="match status" value="1"/>
</dbReference>
<dbReference type="AlphaFoldDB" id="A0A841GSF6"/>
<keyword evidence="5" id="KW-0812">Transmembrane</keyword>
<gene>
    <name evidence="7" type="ORF">HNP65_001395</name>
</gene>
<organism evidence="7 8">
    <name type="scientific">Thermosipho japonicus</name>
    <dbReference type="NCBI Taxonomy" id="90323"/>
    <lineage>
        <taxon>Bacteria</taxon>
        <taxon>Thermotogati</taxon>
        <taxon>Thermotogota</taxon>
        <taxon>Thermotogae</taxon>
        <taxon>Thermotogales</taxon>
        <taxon>Fervidobacteriaceae</taxon>
        <taxon>Thermosipho</taxon>
    </lineage>
</organism>
<dbReference type="InterPro" id="IPR024096">
    <property type="entry name" value="NO_sig/Golgi_transp_ligand-bd"/>
</dbReference>
<reference evidence="7 8" key="1">
    <citation type="submission" date="2020-08" db="EMBL/GenBank/DDBJ databases">
        <title>Genomic Encyclopedia of Type Strains, Phase IV (KMG-IV): sequencing the most valuable type-strain genomes for metagenomic binning, comparative biology and taxonomic classification.</title>
        <authorList>
            <person name="Goeker M."/>
        </authorList>
    </citation>
    <scope>NUCLEOTIDE SEQUENCE [LARGE SCALE GENOMIC DNA]</scope>
    <source>
        <strain evidence="7 8">DSM 13481</strain>
    </source>
</reference>
<feature type="transmembrane region" description="Helical" evidence="5">
    <location>
        <begin position="197"/>
        <end position="221"/>
    </location>
</feature>
<keyword evidence="5" id="KW-0472">Membrane</keyword>
<dbReference type="EMBL" id="JACHEX010000003">
    <property type="protein sequence ID" value="MBB6062943.1"/>
    <property type="molecule type" value="Genomic_DNA"/>
</dbReference>
<dbReference type="RefSeq" id="WP_184619563.1">
    <property type="nucleotide sequence ID" value="NZ_JACHEX010000003.1"/>
</dbReference>
<feature type="domain" description="Methyl-accepting transducer" evidence="6">
    <location>
        <begin position="332"/>
        <end position="568"/>
    </location>
</feature>
<evidence type="ECO:0000256" key="2">
    <source>
        <dbReference type="ARBA" id="ARBA00029447"/>
    </source>
</evidence>
<dbReference type="InterPro" id="IPR038158">
    <property type="entry name" value="H-NOX_domain_sf"/>
</dbReference>
<name>A0A841GSF6_9BACT</name>
<dbReference type="GO" id="GO:0006935">
    <property type="term" value="P:chemotaxis"/>
    <property type="evidence" value="ECO:0007669"/>
    <property type="project" value="InterPro"/>
</dbReference>
<dbReference type="GO" id="GO:0007165">
    <property type="term" value="P:signal transduction"/>
    <property type="evidence" value="ECO:0007669"/>
    <property type="project" value="UniProtKB-KW"/>
</dbReference>
<dbReference type="Pfam" id="PF07700">
    <property type="entry name" value="HNOB"/>
    <property type="match status" value="1"/>
</dbReference>
<feature type="transmembrane region" description="Helical" evidence="5">
    <location>
        <begin position="227"/>
        <end position="245"/>
    </location>
</feature>
<evidence type="ECO:0000256" key="4">
    <source>
        <dbReference type="SAM" id="Coils"/>
    </source>
</evidence>
<accession>A0A841GSF6</accession>
<dbReference type="InterPro" id="IPR004089">
    <property type="entry name" value="MCPsignal_dom"/>
</dbReference>
<dbReference type="PROSITE" id="PS50111">
    <property type="entry name" value="CHEMOTAXIS_TRANSDUC_2"/>
    <property type="match status" value="1"/>
</dbReference>
<dbReference type="SMART" id="SM00283">
    <property type="entry name" value="MA"/>
    <property type="match status" value="1"/>
</dbReference>
<keyword evidence="1 3" id="KW-0807">Transducer</keyword>